<accession>A0AAW1QUI2</accession>
<proteinExistence type="predicted"/>
<dbReference type="Pfam" id="PF00134">
    <property type="entry name" value="Cyclin_N"/>
    <property type="match status" value="1"/>
</dbReference>
<name>A0AAW1QUI2_9CHLO</name>
<dbReference type="Gene3D" id="1.10.472.10">
    <property type="entry name" value="Cyclin-like"/>
    <property type="match status" value="2"/>
</dbReference>
<dbReference type="GO" id="GO:0016538">
    <property type="term" value="F:cyclin-dependent protein serine/threonine kinase regulator activity"/>
    <property type="evidence" value="ECO:0007669"/>
    <property type="project" value="InterPro"/>
</dbReference>
<evidence type="ECO:0000313" key="2">
    <source>
        <dbReference type="EMBL" id="KAK9825169.1"/>
    </source>
</evidence>
<evidence type="ECO:0000313" key="3">
    <source>
        <dbReference type="Proteomes" id="UP001445335"/>
    </source>
</evidence>
<dbReference type="InterPro" id="IPR006671">
    <property type="entry name" value="Cyclin_N"/>
</dbReference>
<dbReference type="GO" id="GO:0006357">
    <property type="term" value="P:regulation of transcription by RNA polymerase II"/>
    <property type="evidence" value="ECO:0007669"/>
    <property type="project" value="InterPro"/>
</dbReference>
<dbReference type="InterPro" id="IPR036915">
    <property type="entry name" value="Cyclin-like_sf"/>
</dbReference>
<sequence length="254" mass="28052">MRAFPVFSRDWLLTSSPSRRDGISLDQEKLCRRLYCALVDEAGKQLKLSMLCIATATVFCHRFYALRSLARNDRLAVSAACLLLGAKAEEAPKPLRDVVRAVLCVRYKKAQGELDAVLAELDAVCAAVARAERALLYVLGFELNVMHPFKPLQSVLEAQRLARNAPFHAPTGTSMVPQTAWNFLVCSLHTQLCLQYSADQIATAALFLAFEELKMPQLLVGGREWWSIGDSTHPALSCEQLLDICSQILEASAA</sequence>
<keyword evidence="3" id="KW-1185">Reference proteome</keyword>
<dbReference type="Proteomes" id="UP001445335">
    <property type="component" value="Unassembled WGS sequence"/>
</dbReference>
<reference evidence="2 3" key="1">
    <citation type="journal article" date="2024" name="Nat. Commun.">
        <title>Phylogenomics reveals the evolutionary origins of lichenization in chlorophyte algae.</title>
        <authorList>
            <person name="Puginier C."/>
            <person name="Libourel C."/>
            <person name="Otte J."/>
            <person name="Skaloud P."/>
            <person name="Haon M."/>
            <person name="Grisel S."/>
            <person name="Petersen M."/>
            <person name="Berrin J.G."/>
            <person name="Delaux P.M."/>
            <person name="Dal Grande F."/>
            <person name="Keller J."/>
        </authorList>
    </citation>
    <scope>NUCLEOTIDE SEQUENCE [LARGE SCALE GENOMIC DNA]</scope>
    <source>
        <strain evidence="2 3">SAG 245.80</strain>
    </source>
</reference>
<organism evidence="2 3">
    <name type="scientific">Elliptochloris bilobata</name>
    <dbReference type="NCBI Taxonomy" id="381761"/>
    <lineage>
        <taxon>Eukaryota</taxon>
        <taxon>Viridiplantae</taxon>
        <taxon>Chlorophyta</taxon>
        <taxon>core chlorophytes</taxon>
        <taxon>Trebouxiophyceae</taxon>
        <taxon>Trebouxiophyceae incertae sedis</taxon>
        <taxon>Elliptochloris clade</taxon>
        <taxon>Elliptochloris</taxon>
    </lineage>
</organism>
<dbReference type="EMBL" id="JALJOU010000076">
    <property type="protein sequence ID" value="KAK9825169.1"/>
    <property type="molecule type" value="Genomic_DNA"/>
</dbReference>
<dbReference type="SUPFAM" id="SSF47954">
    <property type="entry name" value="Cyclin-like"/>
    <property type="match status" value="2"/>
</dbReference>
<comment type="caution">
    <text evidence="2">The sequence shown here is derived from an EMBL/GenBank/DDBJ whole genome shotgun (WGS) entry which is preliminary data.</text>
</comment>
<protein>
    <recommendedName>
        <fullName evidence="1">Cyclin N-terminal domain-containing protein</fullName>
    </recommendedName>
</protein>
<evidence type="ECO:0000259" key="1">
    <source>
        <dbReference type="Pfam" id="PF00134"/>
    </source>
</evidence>
<dbReference type="AlphaFoldDB" id="A0AAW1QUI2"/>
<gene>
    <name evidence="2" type="ORF">WJX81_001361</name>
</gene>
<feature type="domain" description="Cyclin N-terminal" evidence="1">
    <location>
        <begin position="29"/>
        <end position="144"/>
    </location>
</feature>
<dbReference type="InterPro" id="IPR043198">
    <property type="entry name" value="Cyclin/Ssn8"/>
</dbReference>
<dbReference type="PANTHER" id="PTHR10026">
    <property type="entry name" value="CYCLIN"/>
    <property type="match status" value="1"/>
</dbReference>